<gene>
    <name evidence="3" type="ORF">HNR73_000747</name>
</gene>
<accession>A0A841FLS2</accession>
<dbReference type="Proteomes" id="UP000548476">
    <property type="component" value="Unassembled WGS sequence"/>
</dbReference>
<dbReference type="GO" id="GO:0048038">
    <property type="term" value="F:quinone binding"/>
    <property type="evidence" value="ECO:0007669"/>
    <property type="project" value="TreeGrafter"/>
</dbReference>
<sequence length="261" mass="26721">MSRSYVVTGGGRGVGRAIVERLASDSNADGGHVVVLERDPAALDWLGRHPLRERVSALTGSAGDESVCERAVELAASAGVFTGWVNNAAVFRDASVHSAPAAEILALVNANLGPAVVGAAVAVRGFLARGDGGAIVNVSSHQAQRAVPGCLPYVTAKAAIEGMTRALAVEYGPHGIRVNTVALGSIATERYQAFLDESSAADRARTAEEMRRLHPLGRVGEPAEAADAVAYLLSPDASFVNGVTLAVDGGRAALGADPEAH</sequence>
<dbReference type="PANTHER" id="PTHR42760">
    <property type="entry name" value="SHORT-CHAIN DEHYDROGENASES/REDUCTASES FAMILY MEMBER"/>
    <property type="match status" value="1"/>
</dbReference>
<dbReference type="GO" id="GO:0006633">
    <property type="term" value="P:fatty acid biosynthetic process"/>
    <property type="evidence" value="ECO:0007669"/>
    <property type="project" value="TreeGrafter"/>
</dbReference>
<evidence type="ECO:0000256" key="1">
    <source>
        <dbReference type="ARBA" id="ARBA00006484"/>
    </source>
</evidence>
<evidence type="ECO:0000313" key="3">
    <source>
        <dbReference type="EMBL" id="MBB6032900.1"/>
    </source>
</evidence>
<comment type="caution">
    <text evidence="3">The sequence shown here is derived from an EMBL/GenBank/DDBJ whole genome shotgun (WGS) entry which is preliminary data.</text>
</comment>
<proteinExistence type="inferred from homology"/>
<dbReference type="EMBL" id="JACHGT010000002">
    <property type="protein sequence ID" value="MBB6032900.1"/>
    <property type="molecule type" value="Genomic_DNA"/>
</dbReference>
<dbReference type="InterPro" id="IPR002347">
    <property type="entry name" value="SDR_fam"/>
</dbReference>
<dbReference type="GO" id="GO:0016616">
    <property type="term" value="F:oxidoreductase activity, acting on the CH-OH group of donors, NAD or NADP as acceptor"/>
    <property type="evidence" value="ECO:0007669"/>
    <property type="project" value="TreeGrafter"/>
</dbReference>
<dbReference type="PROSITE" id="PS00061">
    <property type="entry name" value="ADH_SHORT"/>
    <property type="match status" value="1"/>
</dbReference>
<evidence type="ECO:0000256" key="2">
    <source>
        <dbReference type="ARBA" id="ARBA00023002"/>
    </source>
</evidence>
<dbReference type="Gene3D" id="3.40.50.720">
    <property type="entry name" value="NAD(P)-binding Rossmann-like Domain"/>
    <property type="match status" value="1"/>
</dbReference>
<dbReference type="PANTHER" id="PTHR42760:SF133">
    <property type="entry name" value="3-OXOACYL-[ACYL-CARRIER-PROTEIN] REDUCTASE"/>
    <property type="match status" value="1"/>
</dbReference>
<keyword evidence="4" id="KW-1185">Reference proteome</keyword>
<organism evidence="3 4">
    <name type="scientific">Phytomonospora endophytica</name>
    <dbReference type="NCBI Taxonomy" id="714109"/>
    <lineage>
        <taxon>Bacteria</taxon>
        <taxon>Bacillati</taxon>
        <taxon>Actinomycetota</taxon>
        <taxon>Actinomycetes</taxon>
        <taxon>Micromonosporales</taxon>
        <taxon>Micromonosporaceae</taxon>
        <taxon>Phytomonospora</taxon>
    </lineage>
</organism>
<dbReference type="InterPro" id="IPR020904">
    <property type="entry name" value="Sc_DH/Rdtase_CS"/>
</dbReference>
<dbReference type="AlphaFoldDB" id="A0A841FLS2"/>
<dbReference type="CDD" id="cd05233">
    <property type="entry name" value="SDR_c"/>
    <property type="match status" value="1"/>
</dbReference>
<comment type="similarity">
    <text evidence="1">Belongs to the short-chain dehydrogenases/reductases (SDR) family.</text>
</comment>
<keyword evidence="2" id="KW-0560">Oxidoreductase</keyword>
<name>A0A841FLS2_9ACTN</name>
<dbReference type="RefSeq" id="WP_184785831.1">
    <property type="nucleotide sequence ID" value="NZ_BONT01000020.1"/>
</dbReference>
<dbReference type="PRINTS" id="PR00080">
    <property type="entry name" value="SDRFAMILY"/>
</dbReference>
<protein>
    <submittedName>
        <fullName evidence="3">NAD(P)-dependent dehydrogenase (Short-subunit alcohol dehydrogenase family)</fullName>
    </submittedName>
</protein>
<evidence type="ECO:0000313" key="4">
    <source>
        <dbReference type="Proteomes" id="UP000548476"/>
    </source>
</evidence>
<dbReference type="Pfam" id="PF13561">
    <property type="entry name" value="adh_short_C2"/>
    <property type="match status" value="1"/>
</dbReference>
<dbReference type="InterPro" id="IPR036291">
    <property type="entry name" value="NAD(P)-bd_dom_sf"/>
</dbReference>
<reference evidence="3 4" key="1">
    <citation type="submission" date="2020-08" db="EMBL/GenBank/DDBJ databases">
        <title>Genomic Encyclopedia of Type Strains, Phase IV (KMG-IV): sequencing the most valuable type-strain genomes for metagenomic binning, comparative biology and taxonomic classification.</title>
        <authorList>
            <person name="Goeker M."/>
        </authorList>
    </citation>
    <scope>NUCLEOTIDE SEQUENCE [LARGE SCALE GENOMIC DNA]</scope>
    <source>
        <strain evidence="3 4">YIM 65646</strain>
    </source>
</reference>
<dbReference type="PRINTS" id="PR00081">
    <property type="entry name" value="GDHRDH"/>
</dbReference>
<dbReference type="SUPFAM" id="SSF51735">
    <property type="entry name" value="NAD(P)-binding Rossmann-fold domains"/>
    <property type="match status" value="1"/>
</dbReference>